<evidence type="ECO:0000313" key="2">
    <source>
        <dbReference type="EMBL" id="KDN81860.1"/>
    </source>
</evidence>
<dbReference type="Proteomes" id="UP000027178">
    <property type="component" value="Unassembled WGS sequence"/>
</dbReference>
<keyword evidence="2" id="KW-0808">Transferase</keyword>
<dbReference type="GO" id="GO:0016301">
    <property type="term" value="F:kinase activity"/>
    <property type="evidence" value="ECO:0007669"/>
    <property type="project" value="UniProtKB-KW"/>
</dbReference>
<accession>A0A066YVA9</accession>
<keyword evidence="2" id="KW-0418">Kinase</keyword>
<sequence>MRQASLAPQLREAPEPAGRGLRPAEPAGRDPEQARSAMSAFQHGWARGSAPDTHPRTPDRGEAAR</sequence>
<dbReference type="AlphaFoldDB" id="A0A066YVA9"/>
<dbReference type="PATRIC" id="fig|1348663.4.peg.6167"/>
<evidence type="ECO:0000256" key="1">
    <source>
        <dbReference type="SAM" id="MobiDB-lite"/>
    </source>
</evidence>
<keyword evidence="3" id="KW-1185">Reference proteome</keyword>
<dbReference type="HOGENOM" id="CLU_2844040_0_0_11"/>
<dbReference type="EMBL" id="JNBY01000130">
    <property type="protein sequence ID" value="KDN81860.1"/>
    <property type="molecule type" value="Genomic_DNA"/>
</dbReference>
<feature type="region of interest" description="Disordered" evidence="1">
    <location>
        <begin position="1"/>
        <end position="65"/>
    </location>
</feature>
<evidence type="ECO:0000313" key="3">
    <source>
        <dbReference type="Proteomes" id="UP000027178"/>
    </source>
</evidence>
<dbReference type="eggNOG" id="COG0642">
    <property type="taxonomic scope" value="Bacteria"/>
</dbReference>
<feature type="compositionally biased region" description="Basic and acidic residues" evidence="1">
    <location>
        <begin position="53"/>
        <end position="65"/>
    </location>
</feature>
<gene>
    <name evidence="2" type="ORF">KCH_63740</name>
</gene>
<organism evidence="2 3">
    <name type="scientific">Kitasatospora cheerisanensis KCTC 2395</name>
    <dbReference type="NCBI Taxonomy" id="1348663"/>
    <lineage>
        <taxon>Bacteria</taxon>
        <taxon>Bacillati</taxon>
        <taxon>Actinomycetota</taxon>
        <taxon>Actinomycetes</taxon>
        <taxon>Kitasatosporales</taxon>
        <taxon>Streptomycetaceae</taxon>
        <taxon>Kitasatospora</taxon>
    </lineage>
</organism>
<comment type="caution">
    <text evidence="2">The sequence shown here is derived from an EMBL/GenBank/DDBJ whole genome shotgun (WGS) entry which is preliminary data.</text>
</comment>
<proteinExistence type="predicted"/>
<name>A0A066YVA9_9ACTN</name>
<reference evidence="2 3" key="1">
    <citation type="submission" date="2014-05" db="EMBL/GenBank/DDBJ databases">
        <title>Draft Genome Sequence of Kitasatospora cheerisanensis KCTC 2395.</title>
        <authorList>
            <person name="Nam D.H."/>
        </authorList>
    </citation>
    <scope>NUCLEOTIDE SEQUENCE [LARGE SCALE GENOMIC DNA]</scope>
    <source>
        <strain evidence="2 3">KCTC 2395</strain>
    </source>
</reference>
<protein>
    <submittedName>
        <fullName evidence="2">Putative two-component system sensor kinase</fullName>
    </submittedName>
</protein>